<keyword evidence="2" id="KW-0732">Signal</keyword>
<keyword evidence="1" id="KW-0472">Membrane</keyword>
<keyword evidence="1" id="KW-1133">Transmembrane helix</keyword>
<name>A0A7S1F3Q1_NOCSC</name>
<keyword evidence="1" id="KW-0812">Transmembrane</keyword>
<proteinExistence type="predicted"/>
<evidence type="ECO:0000256" key="1">
    <source>
        <dbReference type="SAM" id="Phobius"/>
    </source>
</evidence>
<evidence type="ECO:0000256" key="2">
    <source>
        <dbReference type="SAM" id="SignalP"/>
    </source>
</evidence>
<evidence type="ECO:0008006" key="4">
    <source>
        <dbReference type="Google" id="ProtNLM"/>
    </source>
</evidence>
<dbReference type="EMBL" id="HBFQ01021864">
    <property type="protein sequence ID" value="CAD8840960.1"/>
    <property type="molecule type" value="Transcribed_RNA"/>
</dbReference>
<reference evidence="3" key="1">
    <citation type="submission" date="2021-01" db="EMBL/GenBank/DDBJ databases">
        <authorList>
            <person name="Corre E."/>
            <person name="Pelletier E."/>
            <person name="Niang G."/>
            <person name="Scheremetjew M."/>
            <person name="Finn R."/>
            <person name="Kale V."/>
            <person name="Holt S."/>
            <person name="Cochrane G."/>
            <person name="Meng A."/>
            <person name="Brown T."/>
            <person name="Cohen L."/>
        </authorList>
    </citation>
    <scope>NUCLEOTIDE SEQUENCE</scope>
</reference>
<gene>
    <name evidence="3" type="ORF">NSCI0253_LOCUS15308</name>
</gene>
<feature type="chain" id="PRO_5030672529" description="Transmembrane protein" evidence="2">
    <location>
        <begin position="20"/>
        <end position="602"/>
    </location>
</feature>
<feature type="signal peptide" evidence="2">
    <location>
        <begin position="1"/>
        <end position="19"/>
    </location>
</feature>
<accession>A0A7S1F3Q1</accession>
<organism evidence="3">
    <name type="scientific">Noctiluca scintillans</name>
    <name type="common">Sea sparkle</name>
    <name type="synonym">Red tide dinoflagellate</name>
    <dbReference type="NCBI Taxonomy" id="2966"/>
    <lineage>
        <taxon>Eukaryota</taxon>
        <taxon>Sar</taxon>
        <taxon>Alveolata</taxon>
        <taxon>Dinophyceae</taxon>
        <taxon>Noctilucales</taxon>
        <taxon>Noctilucaceae</taxon>
        <taxon>Noctiluca</taxon>
    </lineage>
</organism>
<protein>
    <recommendedName>
        <fullName evidence="4">Transmembrane protein</fullName>
    </recommendedName>
</protein>
<feature type="transmembrane region" description="Helical" evidence="1">
    <location>
        <begin position="578"/>
        <end position="596"/>
    </location>
</feature>
<dbReference type="AlphaFoldDB" id="A0A7S1F3Q1"/>
<sequence length="602" mass="66636">MIIFPSFVSLSFLIPVVFAGSGNFLTIGEVSRADAAEVLRVELGNRVDHEEHLQNLENTLKPIYTVLPKTSAGQLGHQAVRYLLHRHFVNANGWYIRGLEPNSDTSSEWMPSFLQESVERSHAQDGLTLREVAVLAASIEDLVHGEARARLQLAYTIHDLPLSDITFSQAQKALLTYYVAFLKAGNFAAESETEAQDIEQVFKNNYFGWQEAQEWMSKRLMAFGENDILSFPTVVQLAEGMGEDYHEFNDRECGSLKDTLVEIEENRPGRVPLSSFYKKSLHSHWGFVEKADYLRTIGALDESNPKRWQVIVPNYLHSSPNCLNSSHIYGICCRNECEDLMSHIETKVRSSEAGPAQIAQIVSFMSSASITAPRELTTELLTRLDQVAYTNQGAVPLHGRLFAQWMHNAFPRECPYPHTAGSVSPQTPDEWMQQTGHQATAASEEEMAAVVQAADTCVGVGCGGEADLPLSEALPWSDTEELLQPKVPFQSRRSTGEDGEEDSSLTVFAGLVAAILSIFLAVDLWMTRKPGMEHLKHEAFAEFDVSCGSAPQSEWQIPMALGGLAFIGHVFGLVNKSIVMIGVCCSLAVLSSQRVAKRLKKA</sequence>
<evidence type="ECO:0000313" key="3">
    <source>
        <dbReference type="EMBL" id="CAD8840960.1"/>
    </source>
</evidence>